<evidence type="ECO:0000313" key="8">
    <source>
        <dbReference type="Proteomes" id="UP001164743"/>
    </source>
</evidence>
<evidence type="ECO:0000256" key="6">
    <source>
        <dbReference type="SAM" id="MobiDB-lite"/>
    </source>
</evidence>
<keyword evidence="4" id="KW-0804">Transcription</keyword>
<feature type="region of interest" description="Disordered" evidence="6">
    <location>
        <begin position="1"/>
        <end position="34"/>
    </location>
</feature>
<gene>
    <name evidence="7" type="ORF">PtA15_8A238</name>
</gene>
<keyword evidence="5" id="KW-0539">Nucleus</keyword>
<evidence type="ECO:0000256" key="4">
    <source>
        <dbReference type="ARBA" id="ARBA00023163"/>
    </source>
</evidence>
<organism evidence="7 8">
    <name type="scientific">Puccinia triticina</name>
    <dbReference type="NCBI Taxonomy" id="208348"/>
    <lineage>
        <taxon>Eukaryota</taxon>
        <taxon>Fungi</taxon>
        <taxon>Dikarya</taxon>
        <taxon>Basidiomycota</taxon>
        <taxon>Pucciniomycotina</taxon>
        <taxon>Pucciniomycetes</taxon>
        <taxon>Pucciniales</taxon>
        <taxon>Pucciniaceae</taxon>
        <taxon>Puccinia</taxon>
    </lineage>
</organism>
<dbReference type="InterPro" id="IPR009668">
    <property type="entry name" value="RNA_pol-assoc_fac_A49-like"/>
</dbReference>
<keyword evidence="8" id="KW-1185">Reference proteome</keyword>
<proteinExistence type="inferred from homology"/>
<dbReference type="Proteomes" id="UP001164743">
    <property type="component" value="Chromosome 8A"/>
</dbReference>
<dbReference type="Pfam" id="PF06870">
    <property type="entry name" value="RNA_pol_I_A49"/>
    <property type="match status" value="2"/>
</dbReference>
<dbReference type="GeneID" id="77812541"/>
<protein>
    <submittedName>
        <fullName evidence="7">Uncharacterized protein</fullName>
    </submittedName>
</protein>
<dbReference type="EMBL" id="CP110428">
    <property type="protein sequence ID" value="WAQ87334.1"/>
    <property type="molecule type" value="Genomic_DNA"/>
</dbReference>
<evidence type="ECO:0000256" key="3">
    <source>
        <dbReference type="ARBA" id="ARBA00022478"/>
    </source>
</evidence>
<comment type="similarity">
    <text evidence="2">Belongs to the eukaryotic RPA49/POLR1E RNA polymerase subunit family.</text>
</comment>
<name>A0ABY7CQ62_9BASI</name>
<evidence type="ECO:0000256" key="2">
    <source>
        <dbReference type="ARBA" id="ARBA00009430"/>
    </source>
</evidence>
<evidence type="ECO:0000256" key="5">
    <source>
        <dbReference type="ARBA" id="ARBA00023242"/>
    </source>
</evidence>
<evidence type="ECO:0000313" key="7">
    <source>
        <dbReference type="EMBL" id="WAQ87334.1"/>
    </source>
</evidence>
<reference evidence="7" key="1">
    <citation type="submission" date="2022-10" db="EMBL/GenBank/DDBJ databases">
        <title>Puccinia triticina Genome sequencing and assembly.</title>
        <authorList>
            <person name="Li C."/>
        </authorList>
    </citation>
    <scope>NUCLEOTIDE SEQUENCE</scope>
    <source>
        <strain evidence="7">Pt15</strain>
    </source>
</reference>
<sequence>MFLEHKKVAPSTILTPPDPQCPSAQEAARLSPSSQSRFTTIRLEALWKRCPNGKPDKKDTERLRILVYINYLITFRRPHKLAADSLAHRLGLDKDSPAIVDGILSRSTETINQTDGLIHDDLMTRVTELPEDLQEPASSINDIFLNVGCKMSKLTLAEFEALGQGPISMDPK</sequence>
<accession>A0ABY7CQ62</accession>
<dbReference type="RefSeq" id="XP_053022889.1">
    <property type="nucleotide sequence ID" value="XM_053171646.1"/>
</dbReference>
<keyword evidence="3" id="KW-0240">DNA-directed RNA polymerase</keyword>
<comment type="subcellular location">
    <subcellularLocation>
        <location evidence="1">Nucleus</location>
        <location evidence="1">Nucleolus</location>
    </subcellularLocation>
</comment>
<evidence type="ECO:0000256" key="1">
    <source>
        <dbReference type="ARBA" id="ARBA00004604"/>
    </source>
</evidence>